<accession>A0A8X6GKF3</accession>
<evidence type="ECO:0000313" key="2">
    <source>
        <dbReference type="Proteomes" id="UP000887116"/>
    </source>
</evidence>
<dbReference type="Proteomes" id="UP000887116">
    <property type="component" value="Unassembled WGS sequence"/>
</dbReference>
<keyword evidence="2" id="KW-1185">Reference proteome</keyword>
<sequence>MNQFTLAAPLNYRTSVSASKQTIKGYALSYHNQTDGHILIRSKAHYESKGYLNAPKLRVTYCSESLPDACLCALTCSKFILQKAYPEVLKDRKP</sequence>
<proteinExistence type="predicted"/>
<gene>
    <name evidence="1" type="ORF">TNCT_464301</name>
</gene>
<name>A0A8X6GKF3_TRICU</name>
<dbReference type="EMBL" id="BMAO01025791">
    <property type="protein sequence ID" value="GFR04904.1"/>
    <property type="molecule type" value="Genomic_DNA"/>
</dbReference>
<dbReference type="AlphaFoldDB" id="A0A8X6GKF3"/>
<reference evidence="1" key="1">
    <citation type="submission" date="2020-07" db="EMBL/GenBank/DDBJ databases">
        <title>Multicomponent nature underlies the extraordinary mechanical properties of spider dragline silk.</title>
        <authorList>
            <person name="Kono N."/>
            <person name="Nakamura H."/>
            <person name="Mori M."/>
            <person name="Yoshida Y."/>
            <person name="Ohtoshi R."/>
            <person name="Malay A.D."/>
            <person name="Moran D.A.P."/>
            <person name="Tomita M."/>
            <person name="Numata K."/>
            <person name="Arakawa K."/>
        </authorList>
    </citation>
    <scope>NUCLEOTIDE SEQUENCE</scope>
</reference>
<organism evidence="1 2">
    <name type="scientific">Trichonephila clavata</name>
    <name type="common">Joro spider</name>
    <name type="synonym">Nephila clavata</name>
    <dbReference type="NCBI Taxonomy" id="2740835"/>
    <lineage>
        <taxon>Eukaryota</taxon>
        <taxon>Metazoa</taxon>
        <taxon>Ecdysozoa</taxon>
        <taxon>Arthropoda</taxon>
        <taxon>Chelicerata</taxon>
        <taxon>Arachnida</taxon>
        <taxon>Araneae</taxon>
        <taxon>Araneomorphae</taxon>
        <taxon>Entelegynae</taxon>
        <taxon>Araneoidea</taxon>
        <taxon>Nephilidae</taxon>
        <taxon>Trichonephila</taxon>
    </lineage>
</organism>
<comment type="caution">
    <text evidence="1">The sequence shown here is derived from an EMBL/GenBank/DDBJ whole genome shotgun (WGS) entry which is preliminary data.</text>
</comment>
<evidence type="ECO:0000313" key="1">
    <source>
        <dbReference type="EMBL" id="GFR04904.1"/>
    </source>
</evidence>
<protein>
    <submittedName>
        <fullName evidence="1">Uncharacterized protein</fullName>
    </submittedName>
</protein>